<evidence type="ECO:0000313" key="1">
    <source>
        <dbReference type="EMBL" id="MDF0593964.1"/>
    </source>
</evidence>
<name>A0ABT5XGY2_9EURY</name>
<protein>
    <submittedName>
        <fullName evidence="1">Uncharacterized protein</fullName>
    </submittedName>
</protein>
<dbReference type="RefSeq" id="WP_316969664.1">
    <property type="nucleotide sequence ID" value="NZ_JARFPL010000037.1"/>
</dbReference>
<comment type="caution">
    <text evidence="1">The sequence shown here is derived from an EMBL/GenBank/DDBJ whole genome shotgun (WGS) entry which is preliminary data.</text>
</comment>
<organism evidence="1 2">
    <name type="scientific">Candidatus Methanocrinis alkalitolerans</name>
    <dbReference type="NCBI Taxonomy" id="3033395"/>
    <lineage>
        <taxon>Archaea</taxon>
        <taxon>Methanobacteriati</taxon>
        <taxon>Methanobacteriota</taxon>
        <taxon>Stenosarchaea group</taxon>
        <taxon>Methanomicrobia</taxon>
        <taxon>Methanotrichales</taxon>
        <taxon>Methanotrichaceae</taxon>
        <taxon>Methanocrinis</taxon>
    </lineage>
</organism>
<dbReference type="EMBL" id="JARFPL010000037">
    <property type="protein sequence ID" value="MDF0593964.1"/>
    <property type="molecule type" value="Genomic_DNA"/>
</dbReference>
<accession>A0ABT5XGY2</accession>
<evidence type="ECO:0000313" key="2">
    <source>
        <dbReference type="Proteomes" id="UP001215956"/>
    </source>
</evidence>
<keyword evidence="2" id="KW-1185">Reference proteome</keyword>
<reference evidence="1 2" key="1">
    <citation type="submission" date="2023-03" db="EMBL/GenBank/DDBJ databases">
        <title>Whole genome sequencing of Methanotrichaceae archaeon M04Ac.</title>
        <authorList>
            <person name="Khomyakova M.A."/>
            <person name="Merkel A.Y."/>
            <person name="Slobodkin A.I."/>
        </authorList>
    </citation>
    <scope>NUCLEOTIDE SEQUENCE [LARGE SCALE GENOMIC DNA]</scope>
    <source>
        <strain evidence="1 2">M04Ac</strain>
    </source>
</reference>
<sequence length="98" mass="11085">MMKMLKDKIFGKGGGCGCCGSQIVGSRQIDVGGRKAGIVGLDETFQEYLKRGDKPEDLTGDELLRDLKKLNFIAEGAEEVYKKAFLREYERFFEARKR</sequence>
<proteinExistence type="predicted"/>
<gene>
    <name evidence="1" type="ORF">P0O24_10265</name>
</gene>
<dbReference type="Proteomes" id="UP001215956">
    <property type="component" value="Unassembled WGS sequence"/>
</dbReference>